<dbReference type="EMBL" id="RAPN01000001">
    <property type="protein sequence ID" value="RKD89706.1"/>
    <property type="molecule type" value="Genomic_DNA"/>
</dbReference>
<feature type="domain" description="ABC transporter" evidence="3">
    <location>
        <begin position="5"/>
        <end position="216"/>
    </location>
</feature>
<evidence type="ECO:0000256" key="1">
    <source>
        <dbReference type="ARBA" id="ARBA00022741"/>
    </source>
</evidence>
<evidence type="ECO:0000256" key="2">
    <source>
        <dbReference type="ARBA" id="ARBA00022840"/>
    </source>
</evidence>
<dbReference type="AlphaFoldDB" id="A0A419W2I8"/>
<protein>
    <submittedName>
        <fullName evidence="4">ABC-type lipopolysaccharide export system ATPase subunit</fullName>
    </submittedName>
</protein>
<keyword evidence="5" id="KW-1185">Reference proteome</keyword>
<dbReference type="SUPFAM" id="SSF52540">
    <property type="entry name" value="P-loop containing nucleoside triphosphate hydrolases"/>
    <property type="match status" value="1"/>
</dbReference>
<reference evidence="4 5" key="1">
    <citation type="submission" date="2018-09" db="EMBL/GenBank/DDBJ databases">
        <title>Genomic Encyclopedia of Archaeal and Bacterial Type Strains, Phase II (KMG-II): from individual species to whole genera.</title>
        <authorList>
            <person name="Goeker M."/>
        </authorList>
    </citation>
    <scope>NUCLEOTIDE SEQUENCE [LARGE SCALE GENOMIC DNA]</scope>
    <source>
        <strain evidence="4 5">DSM 27148</strain>
    </source>
</reference>
<sequence>MEHRLEVDSIVLEFGNKRVLQDVFFQCETGKVCGLLGRNGAGKTCLLNIIYGELQLVNKSVRLDGKVLYERHRNPGDFRYLPQFSFIPKSVRLKRLFRNFELDFDRFTSFFPEFQKHFRSKLGKLSGGERRIVEVYLLLVSKTKFCLLDEPFSQVMPVHVETLKQIIKDESQCKGIVITDHLYQHVTEICNELYVIANGKTYKTQEAEDLKRLGYIS</sequence>
<comment type="caution">
    <text evidence="4">The sequence shown here is derived from an EMBL/GenBank/DDBJ whole genome shotgun (WGS) entry which is preliminary data.</text>
</comment>
<gene>
    <name evidence="4" type="ORF">BC643_0037</name>
</gene>
<dbReference type="PANTHER" id="PTHR43158:SF2">
    <property type="entry name" value="SKFA PEPTIDE EXPORT ATP-BINDING PROTEIN SKFE"/>
    <property type="match status" value="1"/>
</dbReference>
<dbReference type="GO" id="GO:0005524">
    <property type="term" value="F:ATP binding"/>
    <property type="evidence" value="ECO:0007669"/>
    <property type="project" value="UniProtKB-KW"/>
</dbReference>
<keyword evidence="2" id="KW-0067">ATP-binding</keyword>
<accession>A0A419W2I8</accession>
<dbReference type="Proteomes" id="UP000283387">
    <property type="component" value="Unassembled WGS sequence"/>
</dbReference>
<evidence type="ECO:0000313" key="4">
    <source>
        <dbReference type="EMBL" id="RKD89706.1"/>
    </source>
</evidence>
<dbReference type="InterPro" id="IPR027417">
    <property type="entry name" value="P-loop_NTPase"/>
</dbReference>
<proteinExistence type="predicted"/>
<dbReference type="PANTHER" id="PTHR43158">
    <property type="entry name" value="SKFA PEPTIDE EXPORT ATP-BINDING PROTEIN SKFE"/>
    <property type="match status" value="1"/>
</dbReference>
<dbReference type="GO" id="GO:0016887">
    <property type="term" value="F:ATP hydrolysis activity"/>
    <property type="evidence" value="ECO:0007669"/>
    <property type="project" value="InterPro"/>
</dbReference>
<keyword evidence="1" id="KW-0547">Nucleotide-binding</keyword>
<dbReference type="OrthoDB" id="9801987at2"/>
<dbReference type="Pfam" id="PF00005">
    <property type="entry name" value="ABC_tran"/>
    <property type="match status" value="1"/>
</dbReference>
<dbReference type="PROSITE" id="PS50893">
    <property type="entry name" value="ABC_TRANSPORTER_2"/>
    <property type="match status" value="1"/>
</dbReference>
<dbReference type="RefSeq" id="WP_120271163.1">
    <property type="nucleotide sequence ID" value="NZ_RAPN01000001.1"/>
</dbReference>
<evidence type="ECO:0000259" key="3">
    <source>
        <dbReference type="PROSITE" id="PS50893"/>
    </source>
</evidence>
<dbReference type="Gene3D" id="3.40.50.300">
    <property type="entry name" value="P-loop containing nucleotide triphosphate hydrolases"/>
    <property type="match status" value="1"/>
</dbReference>
<evidence type="ECO:0000313" key="5">
    <source>
        <dbReference type="Proteomes" id="UP000283387"/>
    </source>
</evidence>
<name>A0A419W2I8_9BACT</name>
<dbReference type="InterPro" id="IPR003439">
    <property type="entry name" value="ABC_transporter-like_ATP-bd"/>
</dbReference>
<organism evidence="4 5">
    <name type="scientific">Mangrovibacterium diazotrophicum</name>
    <dbReference type="NCBI Taxonomy" id="1261403"/>
    <lineage>
        <taxon>Bacteria</taxon>
        <taxon>Pseudomonadati</taxon>
        <taxon>Bacteroidota</taxon>
        <taxon>Bacteroidia</taxon>
        <taxon>Marinilabiliales</taxon>
        <taxon>Prolixibacteraceae</taxon>
        <taxon>Mangrovibacterium</taxon>
    </lineage>
</organism>